<protein>
    <recommendedName>
        <fullName evidence="1">FBD domain-containing protein</fullName>
    </recommendedName>
</protein>
<keyword evidence="3" id="KW-1185">Reference proteome</keyword>
<dbReference type="SMART" id="SM00579">
    <property type="entry name" value="FBD"/>
    <property type="match status" value="1"/>
</dbReference>
<dbReference type="Proteomes" id="UP000596660">
    <property type="component" value="Unplaced"/>
</dbReference>
<dbReference type="Pfam" id="PF08387">
    <property type="entry name" value="FBD"/>
    <property type="match status" value="1"/>
</dbReference>
<organism evidence="2 3">
    <name type="scientific">Chenopodium quinoa</name>
    <name type="common">Quinoa</name>
    <dbReference type="NCBI Taxonomy" id="63459"/>
    <lineage>
        <taxon>Eukaryota</taxon>
        <taxon>Viridiplantae</taxon>
        <taxon>Streptophyta</taxon>
        <taxon>Embryophyta</taxon>
        <taxon>Tracheophyta</taxon>
        <taxon>Spermatophyta</taxon>
        <taxon>Magnoliopsida</taxon>
        <taxon>eudicotyledons</taxon>
        <taxon>Gunneridae</taxon>
        <taxon>Pentapetalae</taxon>
        <taxon>Caryophyllales</taxon>
        <taxon>Chenopodiaceae</taxon>
        <taxon>Chenopodioideae</taxon>
        <taxon>Atripliceae</taxon>
        <taxon>Chenopodium</taxon>
    </lineage>
</organism>
<reference evidence="2" key="2">
    <citation type="submission" date="2021-03" db="UniProtKB">
        <authorList>
            <consortium name="EnsemblPlants"/>
        </authorList>
    </citation>
    <scope>IDENTIFICATION</scope>
</reference>
<reference evidence="2" key="1">
    <citation type="journal article" date="2017" name="Nature">
        <title>The genome of Chenopodium quinoa.</title>
        <authorList>
            <person name="Jarvis D.E."/>
            <person name="Ho Y.S."/>
            <person name="Lightfoot D.J."/>
            <person name="Schmoeckel S.M."/>
            <person name="Li B."/>
            <person name="Borm T.J.A."/>
            <person name="Ohyanagi H."/>
            <person name="Mineta K."/>
            <person name="Michell C.T."/>
            <person name="Saber N."/>
            <person name="Kharbatia N.M."/>
            <person name="Rupper R.R."/>
            <person name="Sharp A.R."/>
            <person name="Dally N."/>
            <person name="Boughton B.A."/>
            <person name="Woo Y.H."/>
            <person name="Gao G."/>
            <person name="Schijlen E.G.W.M."/>
            <person name="Guo X."/>
            <person name="Momin A.A."/>
            <person name="Negrao S."/>
            <person name="Al-Babili S."/>
            <person name="Gehring C."/>
            <person name="Roessner U."/>
            <person name="Jung C."/>
            <person name="Murphy K."/>
            <person name="Arold S.T."/>
            <person name="Gojobori T."/>
            <person name="van der Linden C.G."/>
            <person name="van Loo E.N."/>
            <person name="Jellen E.N."/>
            <person name="Maughan P.J."/>
            <person name="Tester M."/>
        </authorList>
    </citation>
    <scope>NUCLEOTIDE SEQUENCE [LARGE SCALE GENOMIC DNA]</scope>
    <source>
        <strain evidence="2">cv. PI 614886</strain>
    </source>
</reference>
<dbReference type="AlphaFoldDB" id="A0A803LZF2"/>
<dbReference type="EnsemblPlants" id="AUR62020853-RA">
    <property type="protein sequence ID" value="AUR62020853-RA:cds"/>
    <property type="gene ID" value="AUR62020853"/>
</dbReference>
<dbReference type="PANTHER" id="PTHR31900">
    <property type="entry name" value="F-BOX/RNI SUPERFAMILY PROTEIN-RELATED"/>
    <property type="match status" value="1"/>
</dbReference>
<feature type="domain" description="FBD" evidence="1">
    <location>
        <begin position="127"/>
        <end position="199"/>
    </location>
</feature>
<dbReference type="PANTHER" id="PTHR31900:SF27">
    <property type="entry name" value="FBD DOMAIN-CONTAINING PROTEIN"/>
    <property type="match status" value="1"/>
</dbReference>
<evidence type="ECO:0000313" key="3">
    <source>
        <dbReference type="Proteomes" id="UP000596660"/>
    </source>
</evidence>
<dbReference type="InterPro" id="IPR050232">
    <property type="entry name" value="FBL13/AtMIF1-like"/>
</dbReference>
<dbReference type="InterPro" id="IPR006566">
    <property type="entry name" value="FBD"/>
</dbReference>
<proteinExistence type="predicted"/>
<evidence type="ECO:0000259" key="1">
    <source>
        <dbReference type="SMART" id="SM00579"/>
    </source>
</evidence>
<accession>A0A803LZF2</accession>
<evidence type="ECO:0000313" key="2">
    <source>
        <dbReference type="EnsemblPlants" id="AUR62020853-RA:cds"/>
    </source>
</evidence>
<dbReference type="Gramene" id="AUR62020853-RA">
    <property type="protein sequence ID" value="AUR62020853-RA:cds"/>
    <property type="gene ID" value="AUR62020853"/>
</dbReference>
<sequence>MTLCIDYIDYFASFYSIGGLNSLVDARIHIYFEYMDVELENIWSLVSPLSNVRFLCLEYGFVKALDTYNLEYKLPIFRNLNHLQLGCQGVYSWNKGIMAEIDEQHERYLMLTREEIESWSKTQVIPSCLRFHLKRIIIEEYLQTEWELEMVKYFLRNASVLEELLVVCKTTEPLADKIQLGRALQELPRGSMTCSINVE</sequence>
<name>A0A803LZF2_CHEQI</name>